<evidence type="ECO:0000313" key="3">
    <source>
        <dbReference type="EMBL" id="SVC21768.1"/>
    </source>
</evidence>
<dbReference type="InterPro" id="IPR045079">
    <property type="entry name" value="Oxoprolinase-like"/>
</dbReference>
<dbReference type="GO" id="GO:0005829">
    <property type="term" value="C:cytosol"/>
    <property type="evidence" value="ECO:0007669"/>
    <property type="project" value="TreeGrafter"/>
</dbReference>
<dbReference type="InterPro" id="IPR043129">
    <property type="entry name" value="ATPase_NBD"/>
</dbReference>
<proteinExistence type="predicted"/>
<dbReference type="PANTHER" id="PTHR11365:SF23">
    <property type="entry name" value="HYPOTHETICAL 5-OXOPROLINASE (EUROFUNG)-RELATED"/>
    <property type="match status" value="1"/>
</dbReference>
<reference evidence="3" key="1">
    <citation type="submission" date="2018-05" db="EMBL/GenBank/DDBJ databases">
        <authorList>
            <person name="Lanie J.A."/>
            <person name="Ng W.-L."/>
            <person name="Kazmierczak K.M."/>
            <person name="Andrzejewski T.M."/>
            <person name="Davidsen T.M."/>
            <person name="Wayne K.J."/>
            <person name="Tettelin H."/>
            <person name="Glass J.I."/>
            <person name="Rusch D."/>
            <person name="Podicherti R."/>
            <person name="Tsui H.-C.T."/>
            <person name="Winkler M.E."/>
        </authorList>
    </citation>
    <scope>NUCLEOTIDE SEQUENCE</scope>
</reference>
<evidence type="ECO:0000259" key="2">
    <source>
        <dbReference type="Pfam" id="PF05378"/>
    </source>
</evidence>
<protein>
    <recommendedName>
        <fullName evidence="4">Hydantoinase/oxoprolinase N-terminal domain-containing protein</fullName>
    </recommendedName>
</protein>
<dbReference type="Pfam" id="PF01968">
    <property type="entry name" value="Hydantoinase_A"/>
    <property type="match status" value="1"/>
</dbReference>
<dbReference type="InterPro" id="IPR008040">
    <property type="entry name" value="Hydant_A_N"/>
</dbReference>
<name>A0A382KBM5_9ZZZZ</name>
<dbReference type="GO" id="GO:0017168">
    <property type="term" value="F:5-oxoprolinase (ATP-hydrolyzing) activity"/>
    <property type="evidence" value="ECO:0007669"/>
    <property type="project" value="TreeGrafter"/>
</dbReference>
<dbReference type="Gene3D" id="3.30.420.40">
    <property type="match status" value="1"/>
</dbReference>
<dbReference type="SUPFAM" id="SSF53067">
    <property type="entry name" value="Actin-like ATPase domain"/>
    <property type="match status" value="1"/>
</dbReference>
<dbReference type="Pfam" id="PF05378">
    <property type="entry name" value="Hydant_A_N"/>
    <property type="match status" value="1"/>
</dbReference>
<evidence type="ECO:0000259" key="1">
    <source>
        <dbReference type="Pfam" id="PF01968"/>
    </source>
</evidence>
<dbReference type="EMBL" id="UINC01079614">
    <property type="protein sequence ID" value="SVC21768.1"/>
    <property type="molecule type" value="Genomic_DNA"/>
</dbReference>
<feature type="non-terminal residue" evidence="3">
    <location>
        <position position="405"/>
    </location>
</feature>
<dbReference type="GO" id="GO:0006749">
    <property type="term" value="P:glutathione metabolic process"/>
    <property type="evidence" value="ECO:0007669"/>
    <property type="project" value="TreeGrafter"/>
</dbReference>
<dbReference type="InterPro" id="IPR002821">
    <property type="entry name" value="Hydantoinase_A"/>
</dbReference>
<dbReference type="AlphaFoldDB" id="A0A382KBM5"/>
<gene>
    <name evidence="3" type="ORF">METZ01_LOCUS274622</name>
</gene>
<organism evidence="3">
    <name type="scientific">marine metagenome</name>
    <dbReference type="NCBI Taxonomy" id="408172"/>
    <lineage>
        <taxon>unclassified sequences</taxon>
        <taxon>metagenomes</taxon>
        <taxon>ecological metagenomes</taxon>
    </lineage>
</organism>
<evidence type="ECO:0008006" key="4">
    <source>
        <dbReference type="Google" id="ProtNLM"/>
    </source>
</evidence>
<sequence length="405" mass="43380">MSTAKTDEAAYRIGVDIGGTFTDVVLWDMAQTRTWNSKLLTTPDDPARAVMDGIARIIAQRGIEPRAVDAVIHGTTLVANALIERKGVKTGLITTRGYRDVLEIGREWRYDQFDLEIEMPSPIAGRPERQEITERIGPNGSVITGVELGELADIAKAFEQSGVESVGVCLLHAYRNPCHEIAVGKRLAEIAPNLSISLSSTVSPEVGEYERSSTTVANAYVHPIFKTYVDRLVEGLSRMGFTRDLLLMLSDGRLVKQDTATQFPIRLVQSGPAAGAQAAVLYGAMTEVEDLLCFDMGGTTAKACFIEHGEPKRSAAFEVARVFRFAEGSGLPLQIPAIDMIEIGAGGGSIARVDRLGLIQVGPDSASAMPGPVCYGLGGKDPTVTDADLVLGYLDPGSFLGGEMH</sequence>
<dbReference type="PANTHER" id="PTHR11365">
    <property type="entry name" value="5-OXOPROLINASE RELATED"/>
    <property type="match status" value="1"/>
</dbReference>
<accession>A0A382KBM5</accession>
<feature type="domain" description="Hydantoinase A/oxoprolinase" evidence="1">
    <location>
        <begin position="211"/>
        <end position="404"/>
    </location>
</feature>
<feature type="domain" description="Hydantoinase/oxoprolinase N-terminal" evidence="2">
    <location>
        <begin position="12"/>
        <end position="190"/>
    </location>
</feature>